<dbReference type="PANTHER" id="PTHR44688">
    <property type="entry name" value="DNA-BINDING TRANSCRIPTIONAL ACTIVATOR DEVR_DOSR"/>
    <property type="match status" value="1"/>
</dbReference>
<evidence type="ECO:0000256" key="1">
    <source>
        <dbReference type="ARBA" id="ARBA00023015"/>
    </source>
</evidence>
<feature type="domain" description="HTH luxR-type" evidence="4">
    <location>
        <begin position="110"/>
        <end position="182"/>
    </location>
</feature>
<reference evidence="5 6" key="1">
    <citation type="submission" date="2021-06" db="EMBL/GenBank/DDBJ databases">
        <authorList>
            <person name="Sun Q."/>
            <person name="Li D."/>
        </authorList>
    </citation>
    <scope>NUCLEOTIDE SEQUENCE [LARGE SCALE GENOMIC DNA]</scope>
    <source>
        <strain evidence="5 6">MSJ-1</strain>
    </source>
</reference>
<gene>
    <name evidence="5" type="ORF">KQI68_10130</name>
</gene>
<evidence type="ECO:0000259" key="4">
    <source>
        <dbReference type="PROSITE" id="PS50043"/>
    </source>
</evidence>
<dbReference type="SMART" id="SM00421">
    <property type="entry name" value="HTH_LUXR"/>
    <property type="match status" value="1"/>
</dbReference>
<dbReference type="EMBL" id="JAHLQO010000007">
    <property type="protein sequence ID" value="MBU5670187.1"/>
    <property type="molecule type" value="Genomic_DNA"/>
</dbReference>
<dbReference type="PROSITE" id="PS50043">
    <property type="entry name" value="HTH_LUXR_2"/>
    <property type="match status" value="1"/>
</dbReference>
<comment type="caution">
    <text evidence="5">The sequence shown here is derived from an EMBL/GenBank/DDBJ whole genome shotgun (WGS) entry which is preliminary data.</text>
</comment>
<dbReference type="CDD" id="cd06170">
    <property type="entry name" value="LuxR_C_like"/>
    <property type="match status" value="1"/>
</dbReference>
<evidence type="ECO:0000256" key="2">
    <source>
        <dbReference type="ARBA" id="ARBA00023125"/>
    </source>
</evidence>
<evidence type="ECO:0000256" key="3">
    <source>
        <dbReference type="ARBA" id="ARBA00023163"/>
    </source>
</evidence>
<keyword evidence="3" id="KW-0804">Transcription</keyword>
<dbReference type="InterPro" id="IPR000792">
    <property type="entry name" value="Tscrpt_reg_LuxR_C"/>
</dbReference>
<dbReference type="RefSeq" id="WP_216550010.1">
    <property type="nucleotide sequence ID" value="NZ_JAHLQO010000007.1"/>
</dbReference>
<dbReference type="Pfam" id="PF00196">
    <property type="entry name" value="GerE"/>
    <property type="match status" value="1"/>
</dbReference>
<keyword evidence="2" id="KW-0238">DNA-binding</keyword>
<evidence type="ECO:0000313" key="6">
    <source>
        <dbReference type="Proteomes" id="UP000783742"/>
    </source>
</evidence>
<evidence type="ECO:0000313" key="5">
    <source>
        <dbReference type="EMBL" id="MBU5670187.1"/>
    </source>
</evidence>
<dbReference type="Proteomes" id="UP000783742">
    <property type="component" value="Unassembled WGS sequence"/>
</dbReference>
<dbReference type="PANTHER" id="PTHR44688:SF16">
    <property type="entry name" value="DNA-BINDING TRANSCRIPTIONAL ACTIVATOR DEVR_DOSR"/>
    <property type="match status" value="1"/>
</dbReference>
<accession>A0ABS6FL12</accession>
<name>A0ABS6FL12_9FIRM</name>
<organism evidence="5 6">
    <name type="scientific">Peptoniphilus ovalis</name>
    <dbReference type="NCBI Taxonomy" id="2841503"/>
    <lineage>
        <taxon>Bacteria</taxon>
        <taxon>Bacillati</taxon>
        <taxon>Bacillota</taxon>
        <taxon>Tissierellia</taxon>
        <taxon>Tissierellales</taxon>
        <taxon>Peptoniphilaceae</taxon>
        <taxon>Peptoniphilus</taxon>
    </lineage>
</organism>
<keyword evidence="1" id="KW-0805">Transcription regulation</keyword>
<sequence length="182" mass="21865">MTNIAIQTDSHIIKVGLKEILKDYEVFDYNKLENLQEIDLLLFEKEELAKEKVRKIRLLKNRIIPLNNDYSIIRLDTSEDSILEAIDKTLRNHIYIEEKLKELKQNRIKKYTVLKELSRREKYLIEEIIRGKSNKEISQTIYISEKTVKNNLTKLYKKLEVKGRDDLRINYYDLIIYSEENN</sequence>
<proteinExistence type="predicted"/>
<keyword evidence="6" id="KW-1185">Reference proteome</keyword>
<protein>
    <submittedName>
        <fullName evidence="5">LuxR C-terminal-related transcriptional regulator</fullName>
    </submittedName>
</protein>